<dbReference type="FunFam" id="3.30.200.20:FF:000466">
    <property type="entry name" value="Putative LRR receptor-like serine/threonine-protein kinase"/>
    <property type="match status" value="1"/>
</dbReference>
<dbReference type="GO" id="GO:0005886">
    <property type="term" value="C:plasma membrane"/>
    <property type="evidence" value="ECO:0007669"/>
    <property type="project" value="TreeGrafter"/>
</dbReference>
<proteinExistence type="predicted"/>
<organism evidence="16 17">
    <name type="scientific">Platanthera zijinensis</name>
    <dbReference type="NCBI Taxonomy" id="2320716"/>
    <lineage>
        <taxon>Eukaryota</taxon>
        <taxon>Viridiplantae</taxon>
        <taxon>Streptophyta</taxon>
        <taxon>Embryophyta</taxon>
        <taxon>Tracheophyta</taxon>
        <taxon>Spermatophyta</taxon>
        <taxon>Magnoliopsida</taxon>
        <taxon>Liliopsida</taxon>
        <taxon>Asparagales</taxon>
        <taxon>Orchidaceae</taxon>
        <taxon>Orchidoideae</taxon>
        <taxon>Orchideae</taxon>
        <taxon>Orchidinae</taxon>
        <taxon>Platanthera</taxon>
    </lineage>
</organism>
<keyword evidence="7" id="KW-0547">Nucleotide-binding</keyword>
<keyword evidence="8 16" id="KW-0418">Kinase</keyword>
<keyword evidence="16" id="KW-0675">Receptor</keyword>
<dbReference type="PROSITE" id="PS51473">
    <property type="entry name" value="GNK2"/>
    <property type="match status" value="2"/>
</dbReference>
<name>A0AAP0BN22_9ASPA</name>
<dbReference type="InterPro" id="IPR038408">
    <property type="entry name" value="GNK2_sf"/>
</dbReference>
<accession>A0AAP0BN22</accession>
<dbReference type="SUPFAM" id="SSF56112">
    <property type="entry name" value="Protein kinase-like (PK-like)"/>
    <property type="match status" value="1"/>
</dbReference>
<dbReference type="InterPro" id="IPR002902">
    <property type="entry name" value="GNK2"/>
</dbReference>
<feature type="chain" id="PRO_5042998210" evidence="13">
    <location>
        <begin position="30"/>
        <end position="619"/>
    </location>
</feature>
<sequence>MTSIASSSSSSSLVIFLSVISLLATTAAAFKPILVICSGNNHSIPSPFASNLGRSLANLIATTPNSPTHLFTNHYGTDSTPDMVYGIAECRKDASPAMCADCLTEAADAGYNGTCAGRKSATIRYDYCLLRYADYLFYSSPSNFSFVYEFKPESAISPANFKTRVGKMLDELVVATAVGDSPGLFAVAKTTYAQISVPSKEMYGLAWCTMLEPQECYNCLNQGLQGYRKCCSVQIGGLVATASCVLAYDDQPLFNLSLLQIEAPPPGSGEGIVTETDPGSGKTNIFLIIATAILGTLTVVIFCVIVIQRRKRRTSNVGVDEDMGTAHESLRLPFASLKAATNSFSNENKLGEGRFGPAYKGVLDDGRQIMVNRLTKCSEKGLSGMRREVDLVAQLQHINLVKLFGYCVQNKEQLLVYEYLPNASLDEHLFDSAMREKLDWKKRHTIIKGIARGLVYLHNHSRLKIIHRDLNAKNILLDDNMIPKISDFGLAKLVGRSESQLNTKLIAGTFGYMSPEYATRGHFSTKSDVFSYGMVVLEVITGRRNCSFVQFGDSLNLQTYVWQKWNGGEGEEVIDEGLRGQYQMEEVMRCLNIGLPLSSGYSGRTAEHVYSDAFLELRH</sequence>
<dbReference type="PROSITE" id="PS50011">
    <property type="entry name" value="PROTEIN_KINASE_DOM"/>
    <property type="match status" value="1"/>
</dbReference>
<evidence type="ECO:0000256" key="4">
    <source>
        <dbReference type="ARBA" id="ARBA00022692"/>
    </source>
</evidence>
<evidence type="ECO:0000256" key="5">
    <source>
        <dbReference type="ARBA" id="ARBA00022729"/>
    </source>
</evidence>
<keyword evidence="3" id="KW-0808">Transferase</keyword>
<evidence type="ECO:0000256" key="7">
    <source>
        <dbReference type="ARBA" id="ARBA00022741"/>
    </source>
</evidence>
<feature type="domain" description="Gnk2-homologous" evidence="15">
    <location>
        <begin position="143"/>
        <end position="253"/>
    </location>
</feature>
<keyword evidence="2" id="KW-0723">Serine/threonine-protein kinase</keyword>
<dbReference type="AlphaFoldDB" id="A0AAP0BN22"/>
<dbReference type="Pfam" id="PF01657">
    <property type="entry name" value="Stress-antifung"/>
    <property type="match status" value="2"/>
</dbReference>
<evidence type="ECO:0000313" key="17">
    <source>
        <dbReference type="Proteomes" id="UP001418222"/>
    </source>
</evidence>
<keyword evidence="6" id="KW-0677">Repeat</keyword>
<evidence type="ECO:0000256" key="13">
    <source>
        <dbReference type="SAM" id="SignalP"/>
    </source>
</evidence>
<keyword evidence="17" id="KW-1185">Reference proteome</keyword>
<evidence type="ECO:0000256" key="1">
    <source>
        <dbReference type="ARBA" id="ARBA00004167"/>
    </source>
</evidence>
<evidence type="ECO:0000256" key="12">
    <source>
        <dbReference type="SAM" id="Phobius"/>
    </source>
</evidence>
<keyword evidence="11 12" id="KW-0472">Membrane</keyword>
<dbReference type="GO" id="GO:0004674">
    <property type="term" value="F:protein serine/threonine kinase activity"/>
    <property type="evidence" value="ECO:0007669"/>
    <property type="project" value="UniProtKB-KW"/>
</dbReference>
<dbReference type="PANTHER" id="PTHR27002:SF1040">
    <property type="entry name" value="OS07G0538400 PROTEIN"/>
    <property type="match status" value="1"/>
</dbReference>
<dbReference type="InterPro" id="IPR000719">
    <property type="entry name" value="Prot_kinase_dom"/>
</dbReference>
<dbReference type="Gene3D" id="3.30.200.20">
    <property type="entry name" value="Phosphorylase Kinase, domain 1"/>
    <property type="match status" value="1"/>
</dbReference>
<comment type="caution">
    <text evidence="16">The sequence shown here is derived from an EMBL/GenBank/DDBJ whole genome shotgun (WGS) entry which is preliminary data.</text>
</comment>
<evidence type="ECO:0000256" key="11">
    <source>
        <dbReference type="ARBA" id="ARBA00023136"/>
    </source>
</evidence>
<dbReference type="EMBL" id="JBBWWQ010000007">
    <property type="protein sequence ID" value="KAK8942819.1"/>
    <property type="molecule type" value="Genomic_DNA"/>
</dbReference>
<dbReference type="PANTHER" id="PTHR27002">
    <property type="entry name" value="RECEPTOR-LIKE SERINE/THREONINE-PROTEIN KINASE SD1-8"/>
    <property type="match status" value="1"/>
</dbReference>
<gene>
    <name evidence="16" type="primary">CRK25</name>
    <name evidence="16" type="ORF">KSP39_PZI009364</name>
</gene>
<dbReference type="GO" id="GO:0005524">
    <property type="term" value="F:ATP binding"/>
    <property type="evidence" value="ECO:0007669"/>
    <property type="project" value="UniProtKB-KW"/>
</dbReference>
<dbReference type="InterPro" id="IPR011009">
    <property type="entry name" value="Kinase-like_dom_sf"/>
</dbReference>
<dbReference type="InterPro" id="IPR001245">
    <property type="entry name" value="Ser-Thr/Tyr_kinase_cat_dom"/>
</dbReference>
<dbReference type="CDD" id="cd23509">
    <property type="entry name" value="Gnk2-like"/>
    <property type="match status" value="2"/>
</dbReference>
<keyword evidence="5 13" id="KW-0732">Signal</keyword>
<dbReference type="Proteomes" id="UP001418222">
    <property type="component" value="Unassembled WGS sequence"/>
</dbReference>
<evidence type="ECO:0000256" key="9">
    <source>
        <dbReference type="ARBA" id="ARBA00022840"/>
    </source>
</evidence>
<evidence type="ECO:0000313" key="16">
    <source>
        <dbReference type="EMBL" id="KAK8942819.1"/>
    </source>
</evidence>
<protein>
    <submittedName>
        <fullName evidence="16">Cysteine-rich receptor-like protein kinase 25</fullName>
    </submittedName>
</protein>
<comment type="subcellular location">
    <subcellularLocation>
        <location evidence="1">Membrane</location>
        <topology evidence="1">Single-pass membrane protein</topology>
    </subcellularLocation>
</comment>
<evidence type="ECO:0000256" key="2">
    <source>
        <dbReference type="ARBA" id="ARBA00022527"/>
    </source>
</evidence>
<dbReference type="Pfam" id="PF07714">
    <property type="entry name" value="PK_Tyr_Ser-Thr"/>
    <property type="match status" value="1"/>
</dbReference>
<dbReference type="FunFam" id="1.10.510.10:FF:000384">
    <property type="entry name" value="G-type lectin S-receptor-like serine/threonine-protein kinase"/>
    <property type="match status" value="1"/>
</dbReference>
<keyword evidence="4 12" id="KW-0812">Transmembrane</keyword>
<evidence type="ECO:0000256" key="6">
    <source>
        <dbReference type="ARBA" id="ARBA00022737"/>
    </source>
</evidence>
<evidence type="ECO:0000256" key="8">
    <source>
        <dbReference type="ARBA" id="ARBA00022777"/>
    </source>
</evidence>
<feature type="transmembrane region" description="Helical" evidence="12">
    <location>
        <begin position="285"/>
        <end position="307"/>
    </location>
</feature>
<dbReference type="Gene3D" id="3.30.430.20">
    <property type="entry name" value="Gnk2 domain, C-X8-C-X2-C motif"/>
    <property type="match status" value="2"/>
</dbReference>
<dbReference type="Gene3D" id="1.10.510.10">
    <property type="entry name" value="Transferase(Phosphotransferase) domain 1"/>
    <property type="match status" value="1"/>
</dbReference>
<evidence type="ECO:0000259" key="15">
    <source>
        <dbReference type="PROSITE" id="PS51473"/>
    </source>
</evidence>
<evidence type="ECO:0000259" key="14">
    <source>
        <dbReference type="PROSITE" id="PS50011"/>
    </source>
</evidence>
<feature type="domain" description="Protein kinase" evidence="14">
    <location>
        <begin position="344"/>
        <end position="619"/>
    </location>
</feature>
<feature type="signal peptide" evidence="13">
    <location>
        <begin position="1"/>
        <end position="29"/>
    </location>
</feature>
<evidence type="ECO:0000256" key="10">
    <source>
        <dbReference type="ARBA" id="ARBA00022989"/>
    </source>
</evidence>
<evidence type="ECO:0000256" key="3">
    <source>
        <dbReference type="ARBA" id="ARBA00022679"/>
    </source>
</evidence>
<feature type="domain" description="Gnk2-homologous" evidence="15">
    <location>
        <begin position="30"/>
        <end position="137"/>
    </location>
</feature>
<keyword evidence="9" id="KW-0067">ATP-binding</keyword>
<keyword evidence="10 12" id="KW-1133">Transmembrane helix</keyword>
<reference evidence="16 17" key="1">
    <citation type="journal article" date="2022" name="Nat. Plants">
        <title>Genomes of leafy and leafless Platanthera orchids illuminate the evolution of mycoheterotrophy.</title>
        <authorList>
            <person name="Li M.H."/>
            <person name="Liu K.W."/>
            <person name="Li Z."/>
            <person name="Lu H.C."/>
            <person name="Ye Q.L."/>
            <person name="Zhang D."/>
            <person name="Wang J.Y."/>
            <person name="Li Y.F."/>
            <person name="Zhong Z.M."/>
            <person name="Liu X."/>
            <person name="Yu X."/>
            <person name="Liu D.K."/>
            <person name="Tu X.D."/>
            <person name="Liu B."/>
            <person name="Hao Y."/>
            <person name="Liao X.Y."/>
            <person name="Jiang Y.T."/>
            <person name="Sun W.H."/>
            <person name="Chen J."/>
            <person name="Chen Y.Q."/>
            <person name="Ai Y."/>
            <person name="Zhai J.W."/>
            <person name="Wu S.S."/>
            <person name="Zhou Z."/>
            <person name="Hsiao Y.Y."/>
            <person name="Wu W.L."/>
            <person name="Chen Y.Y."/>
            <person name="Lin Y.F."/>
            <person name="Hsu J.L."/>
            <person name="Li C.Y."/>
            <person name="Wang Z.W."/>
            <person name="Zhao X."/>
            <person name="Zhong W.Y."/>
            <person name="Ma X.K."/>
            <person name="Ma L."/>
            <person name="Huang J."/>
            <person name="Chen G.Z."/>
            <person name="Huang M.Z."/>
            <person name="Huang L."/>
            <person name="Peng D.H."/>
            <person name="Luo Y.B."/>
            <person name="Zou S.Q."/>
            <person name="Chen S.P."/>
            <person name="Lan S."/>
            <person name="Tsai W.C."/>
            <person name="Van de Peer Y."/>
            <person name="Liu Z.J."/>
        </authorList>
    </citation>
    <scope>NUCLEOTIDE SEQUENCE [LARGE SCALE GENOMIC DNA]</scope>
    <source>
        <strain evidence="16">Lor287</strain>
    </source>
</reference>